<keyword evidence="1" id="KW-0378">Hydrolase</keyword>
<accession>A0AAE3WGI3</accession>
<evidence type="ECO:0000313" key="2">
    <source>
        <dbReference type="Proteomes" id="UP001226762"/>
    </source>
</evidence>
<keyword evidence="2" id="KW-1185">Reference proteome</keyword>
<reference evidence="1" key="2">
    <citation type="submission" date="2023-02" db="EMBL/GenBank/DDBJ databases">
        <title>'Rhodoalgimonas zhirmunskyi' gen. nov., isolated from a red alga.</title>
        <authorList>
            <person name="Nedashkovskaya O.I."/>
            <person name="Otstavnykh N.Y."/>
            <person name="Bystritskaya E.P."/>
            <person name="Balabanova L.A."/>
            <person name="Isaeva M.P."/>
        </authorList>
    </citation>
    <scope>NUCLEOTIDE SEQUENCE</scope>
    <source>
        <strain evidence="1">KCTC 52189</strain>
    </source>
</reference>
<gene>
    <name evidence="1" type="ORF">NO357_19570</name>
</gene>
<dbReference type="AlphaFoldDB" id="A0AAE3WGI3"/>
<dbReference type="GO" id="GO:0004180">
    <property type="term" value="F:carboxypeptidase activity"/>
    <property type="evidence" value="ECO:0007669"/>
    <property type="project" value="UniProtKB-KW"/>
</dbReference>
<comment type="caution">
    <text evidence="1">The sequence shown here is derived from an EMBL/GenBank/DDBJ whole genome shotgun (WGS) entry which is preliminary data.</text>
</comment>
<keyword evidence="1" id="KW-0645">Protease</keyword>
<organism evidence="1 2">
    <name type="scientific">Marimonas arenosa</name>
    <dbReference type="NCBI Taxonomy" id="1795305"/>
    <lineage>
        <taxon>Bacteria</taxon>
        <taxon>Pseudomonadati</taxon>
        <taxon>Pseudomonadota</taxon>
        <taxon>Alphaproteobacteria</taxon>
        <taxon>Rhodobacterales</taxon>
        <taxon>Paracoccaceae</taxon>
        <taxon>Marimonas</taxon>
    </lineage>
</organism>
<reference evidence="1" key="1">
    <citation type="submission" date="2022-07" db="EMBL/GenBank/DDBJ databases">
        <authorList>
            <person name="Otstavnykh N."/>
            <person name="Isaeva M."/>
            <person name="Bystritskaya E."/>
        </authorList>
    </citation>
    <scope>NUCLEOTIDE SEQUENCE</scope>
    <source>
        <strain evidence="1">KCTC 52189</strain>
    </source>
</reference>
<protein>
    <submittedName>
        <fullName evidence="1">Carboxypeptidase-like regulatory domain-containing protein</fullName>
    </submittedName>
</protein>
<dbReference type="RefSeq" id="WP_306737409.1">
    <property type="nucleotide sequence ID" value="NZ_JANHAX010000007.1"/>
</dbReference>
<sequence length="705" mass="77415">MNSKSDEYGGYVLQVPVDASGIEDRSELKALKAVFLGKSGVIAATGVKLGRDGTGVAEFKLDKPMAGQVIIGPPDAEDDEMEGLQTLTVDVSTRAWADKPELTLKPLIVHPWYWHWWLRWCRTFVIRGKLICPDGSPVPGAEVCAFDVDRFWWWCSKQQVGCATTDENGAFAITFRWCCGWWPWWWWRHRFWQIDPKVLGIIEKLQPDLPDIIPRPKPDPVPDFAQIEAFTSGEAGLTRPAEKITDPGRLEALRPTLLDRLPAAPELQALRIWPWVPWHPWADCTPDIIFRATQDCGQGNVVVLDEDCGDARWNVPTTLDVTLVTNNLACCAAPRPPECEEEGCIVLSHVCDDLVANIGGNIGAQATPAGYRSPSPALPLSWIHAYDRPYAGRVPIKGACTDWIDYYAFEYSGDSGATWAPLPPGATGGVRRTYFDPGTVSFQHVMFNFSTVDGQWVVESLGHWEAVNGPRIWVGDYMRLINWETGTLIPDGVYHLRLRAFAEAGGALTDQGIPDLCGTQDDNYVVVAVDNRIVGPGSGHPTSPSHPVPPGGVHFETLEPDTDFISISVGGTAIGPCGTIEREAITPANPLVIDFLASDPDGHLALYTMRANWGENNGLNLLAAGTVTNVAADFIGPRYGGALTQGATAPEWTGGHFRLTITNGMAAFPQPCAYVFDLRAYKRNIVNCDDDYEYRNRSTMTVSVI</sequence>
<proteinExistence type="predicted"/>
<name>A0AAE3WGI3_9RHOB</name>
<keyword evidence="1" id="KW-0121">Carboxypeptidase</keyword>
<dbReference type="Proteomes" id="UP001226762">
    <property type="component" value="Unassembled WGS sequence"/>
</dbReference>
<dbReference type="EMBL" id="JANHAX010000007">
    <property type="protein sequence ID" value="MDQ2092108.1"/>
    <property type="molecule type" value="Genomic_DNA"/>
</dbReference>
<evidence type="ECO:0000313" key="1">
    <source>
        <dbReference type="EMBL" id="MDQ2092108.1"/>
    </source>
</evidence>